<evidence type="ECO:0000313" key="2">
    <source>
        <dbReference type="EMBL" id="OXM64269.1"/>
    </source>
</evidence>
<keyword evidence="1" id="KW-0812">Transmembrane</keyword>
<feature type="transmembrane region" description="Helical" evidence="1">
    <location>
        <begin position="26"/>
        <end position="45"/>
    </location>
</feature>
<keyword evidence="3" id="KW-1185">Reference proteome</keyword>
<dbReference type="Proteomes" id="UP000215199">
    <property type="component" value="Unassembled WGS sequence"/>
</dbReference>
<accession>A0A229T0K3</accession>
<dbReference type="AlphaFoldDB" id="A0A229T0K3"/>
<evidence type="ECO:0000313" key="3">
    <source>
        <dbReference type="Proteomes" id="UP000215199"/>
    </source>
</evidence>
<sequence length="311" mass="33552">MLSGALLAFGVLLALTERRGSALPYVYFAAFGGSLAMWAYVLSVYRRVQRLFGEPYHRLDVAPDGVQVKGSRVSVRLPDGRWLRTRLADGPRMQLAGERRLWVLGGGRRVFVRLPGAMWLRAGRIEDAPLPGATPAELVSRHPTPPRRDPVLAAHQAFQVRRAVVSGVTFLVLGGAGLAVVANVRVDPFVMVDPAAVGGVAGGSAVLVLMGLMMFVGFLRIRRPITEDVWVELQVALDTLFVPPARGVARLTGWALHPDGRQTRFRLVADVSLAANVAATGQLWLRGYPQPGKPARAGLPGYPCAGSFRLA</sequence>
<protein>
    <submittedName>
        <fullName evidence="2">Uncharacterized protein</fullName>
    </submittedName>
</protein>
<proteinExistence type="predicted"/>
<feature type="transmembrane region" description="Helical" evidence="1">
    <location>
        <begin position="196"/>
        <end position="219"/>
    </location>
</feature>
<comment type="caution">
    <text evidence="2">The sequence shown here is derived from an EMBL/GenBank/DDBJ whole genome shotgun (WGS) entry which is preliminary data.</text>
</comment>
<evidence type="ECO:0000256" key="1">
    <source>
        <dbReference type="SAM" id="Phobius"/>
    </source>
</evidence>
<dbReference type="OrthoDB" id="3678714at2"/>
<gene>
    <name evidence="2" type="ORF">CF165_28280</name>
</gene>
<feature type="transmembrane region" description="Helical" evidence="1">
    <location>
        <begin position="163"/>
        <end position="184"/>
    </location>
</feature>
<dbReference type="EMBL" id="NMUL01000030">
    <property type="protein sequence ID" value="OXM64269.1"/>
    <property type="molecule type" value="Genomic_DNA"/>
</dbReference>
<keyword evidence="1" id="KW-1133">Transmembrane helix</keyword>
<organism evidence="2 3">
    <name type="scientific">Amycolatopsis vastitatis</name>
    <dbReference type="NCBI Taxonomy" id="1905142"/>
    <lineage>
        <taxon>Bacteria</taxon>
        <taxon>Bacillati</taxon>
        <taxon>Actinomycetota</taxon>
        <taxon>Actinomycetes</taxon>
        <taxon>Pseudonocardiales</taxon>
        <taxon>Pseudonocardiaceae</taxon>
        <taxon>Amycolatopsis</taxon>
    </lineage>
</organism>
<name>A0A229T0K3_9PSEU</name>
<keyword evidence="1" id="KW-0472">Membrane</keyword>
<reference evidence="3" key="1">
    <citation type="submission" date="2017-07" db="EMBL/GenBank/DDBJ databases">
        <title>Comparative genome mining reveals phylogenetic distribution patterns of secondary metabolites in Amycolatopsis.</title>
        <authorList>
            <person name="Adamek M."/>
            <person name="Alanjary M."/>
            <person name="Sales-Ortells H."/>
            <person name="Goodfellow M."/>
            <person name="Bull A.T."/>
            <person name="Kalinowski J."/>
            <person name="Ziemert N."/>
        </authorList>
    </citation>
    <scope>NUCLEOTIDE SEQUENCE [LARGE SCALE GENOMIC DNA]</scope>
    <source>
        <strain evidence="3">H5</strain>
    </source>
</reference>